<dbReference type="HAMAP" id="MF_01928">
    <property type="entry name" value="PurK"/>
    <property type="match status" value="1"/>
</dbReference>
<dbReference type="RefSeq" id="WP_345421320.1">
    <property type="nucleotide sequence ID" value="NZ_AP031496.1"/>
</dbReference>
<proteinExistence type="inferred from homology"/>
<dbReference type="GO" id="GO:0005524">
    <property type="term" value="F:ATP binding"/>
    <property type="evidence" value="ECO:0007669"/>
    <property type="project" value="UniProtKB-UniRule"/>
</dbReference>
<dbReference type="InterPro" id="IPR011054">
    <property type="entry name" value="Rudment_hybrid_motif"/>
</dbReference>
<reference evidence="7" key="1">
    <citation type="journal article" date="2019" name="Int. J. Syst. Evol. Microbiol.">
        <title>The Global Catalogue of Microorganisms (GCM) 10K type strain sequencing project: providing services to taxonomists for standard genome sequencing and annotation.</title>
        <authorList>
            <consortium name="The Broad Institute Genomics Platform"/>
            <consortium name="The Broad Institute Genome Sequencing Center for Infectious Disease"/>
            <person name="Wu L."/>
            <person name="Ma J."/>
        </authorList>
    </citation>
    <scope>NUCLEOTIDE SEQUENCE [LARGE SCALE GENOMIC DNA]</scope>
    <source>
        <strain evidence="7">JCM 19134</strain>
    </source>
</reference>
<dbReference type="SUPFAM" id="SSF52440">
    <property type="entry name" value="PreATP-grasp domain"/>
    <property type="match status" value="1"/>
</dbReference>
<feature type="binding site" evidence="4">
    <location>
        <begin position="153"/>
        <end position="156"/>
    </location>
    <ligand>
        <name>ATP</name>
        <dbReference type="ChEBI" id="CHEBI:30616"/>
    </ligand>
</feature>
<keyword evidence="1 4" id="KW-0547">Nucleotide-binding</keyword>
<dbReference type="EMBL" id="BAABLX010000016">
    <property type="protein sequence ID" value="GAA4942323.1"/>
    <property type="molecule type" value="Genomic_DNA"/>
</dbReference>
<evidence type="ECO:0000256" key="1">
    <source>
        <dbReference type="ARBA" id="ARBA00022741"/>
    </source>
</evidence>
<dbReference type="GO" id="GO:0005829">
    <property type="term" value="C:cytosol"/>
    <property type="evidence" value="ECO:0007669"/>
    <property type="project" value="TreeGrafter"/>
</dbReference>
<dbReference type="SUPFAM" id="SSF56059">
    <property type="entry name" value="Glutathione synthetase ATP-binding domain-like"/>
    <property type="match status" value="1"/>
</dbReference>
<dbReference type="GO" id="GO:0006189">
    <property type="term" value="P:'de novo' IMP biosynthetic process"/>
    <property type="evidence" value="ECO:0007669"/>
    <property type="project" value="UniProtKB-UniRule"/>
</dbReference>
<feature type="domain" description="ATP-grasp" evidence="5">
    <location>
        <begin position="84"/>
        <end position="267"/>
    </location>
</feature>
<dbReference type="EC" id="6.3.4.18" evidence="4"/>
<evidence type="ECO:0000313" key="7">
    <source>
        <dbReference type="Proteomes" id="UP001409585"/>
    </source>
</evidence>
<comment type="caution">
    <text evidence="4">Lacks conserved residue(s) required for the propagation of feature annotation.</text>
</comment>
<evidence type="ECO:0000259" key="5">
    <source>
        <dbReference type="PROSITE" id="PS50975"/>
    </source>
</evidence>
<dbReference type="Pfam" id="PF02222">
    <property type="entry name" value="ATP-grasp"/>
    <property type="match status" value="1"/>
</dbReference>
<dbReference type="Gene3D" id="3.30.1490.20">
    <property type="entry name" value="ATP-grasp fold, A domain"/>
    <property type="match status" value="1"/>
</dbReference>
<evidence type="ECO:0000256" key="4">
    <source>
        <dbReference type="HAMAP-Rule" id="MF_01928"/>
    </source>
</evidence>
<gene>
    <name evidence="4 6" type="primary">purK</name>
    <name evidence="6" type="ORF">GCM10025791_20980</name>
</gene>
<keyword evidence="2 4" id="KW-0658">Purine biosynthesis</keyword>
<dbReference type="Gene3D" id="3.40.50.20">
    <property type="match status" value="1"/>
</dbReference>
<comment type="function">
    <text evidence="4">Catalyzes the ATP-dependent conversion of 5-aminoimidazole ribonucleotide (AIR) and HCO(3)(-) to N5-carboxyaminoimidazole ribonucleotide (N5-CAIR).</text>
</comment>
<dbReference type="PROSITE" id="PS50975">
    <property type="entry name" value="ATP_GRASP"/>
    <property type="match status" value="1"/>
</dbReference>
<dbReference type="Proteomes" id="UP001409585">
    <property type="component" value="Unassembled WGS sequence"/>
</dbReference>
<dbReference type="AlphaFoldDB" id="A0AAV3U2L9"/>
<dbReference type="InterPro" id="IPR011761">
    <property type="entry name" value="ATP-grasp"/>
</dbReference>
<feature type="binding site" evidence="4">
    <location>
        <begin position="237"/>
        <end position="238"/>
    </location>
    <ligand>
        <name>ATP</name>
        <dbReference type="ChEBI" id="CHEBI:30616"/>
    </ligand>
</feature>
<dbReference type="PANTHER" id="PTHR11609">
    <property type="entry name" value="PURINE BIOSYNTHESIS PROTEIN 6/7, PUR6/7"/>
    <property type="match status" value="1"/>
</dbReference>
<comment type="subunit">
    <text evidence="4">Homodimer.</text>
</comment>
<dbReference type="InterPro" id="IPR003135">
    <property type="entry name" value="ATP-grasp_carboxylate-amine"/>
</dbReference>
<comment type="catalytic activity">
    <reaction evidence="4">
        <text>5-amino-1-(5-phospho-beta-D-ribosyl)imidazole + hydrogencarbonate + ATP = 5-carboxyamino-1-(5-phospho-D-ribosyl)imidazole + ADP + phosphate + 2 H(+)</text>
        <dbReference type="Rhea" id="RHEA:19317"/>
        <dbReference type="ChEBI" id="CHEBI:15378"/>
        <dbReference type="ChEBI" id="CHEBI:17544"/>
        <dbReference type="ChEBI" id="CHEBI:30616"/>
        <dbReference type="ChEBI" id="CHEBI:43474"/>
        <dbReference type="ChEBI" id="CHEBI:58730"/>
        <dbReference type="ChEBI" id="CHEBI:137981"/>
        <dbReference type="ChEBI" id="CHEBI:456216"/>
        <dbReference type="EC" id="6.3.4.18"/>
    </reaction>
</comment>
<comment type="caution">
    <text evidence="6">The sequence shown here is derived from an EMBL/GenBank/DDBJ whole genome shotgun (WGS) entry which is preliminary data.</text>
</comment>
<evidence type="ECO:0000313" key="6">
    <source>
        <dbReference type="EMBL" id="GAA4942323.1"/>
    </source>
</evidence>
<dbReference type="PANTHER" id="PTHR11609:SF5">
    <property type="entry name" value="PHOSPHORIBOSYLAMINOIMIDAZOLE CARBOXYLASE"/>
    <property type="match status" value="1"/>
</dbReference>
<feature type="binding site" evidence="4">
    <location>
        <position position="80"/>
    </location>
    <ligand>
        <name>ATP</name>
        <dbReference type="ChEBI" id="CHEBI:30616"/>
    </ligand>
</feature>
<dbReference type="InterPro" id="IPR013815">
    <property type="entry name" value="ATP_grasp_subdomain_1"/>
</dbReference>
<comment type="similarity">
    <text evidence="4">Belongs to the PurK/PurT family.</text>
</comment>
<accession>A0AAV3U2L9</accession>
<evidence type="ECO:0000256" key="2">
    <source>
        <dbReference type="ARBA" id="ARBA00022755"/>
    </source>
</evidence>
<dbReference type="NCBIfam" id="NF004678">
    <property type="entry name" value="PRK06019.1-4"/>
    <property type="match status" value="1"/>
</dbReference>
<sequence length="355" mass="39309">MARIWVLGNGQLGAMLKQAANPLNLTVIPVDIDSTAAIDLAPGDLVTAEREQWPETPITQQLANHPNFVNLSVFPTLADRKTQKSLIDQLGLGTAPWRAVEGNTTAADLHQQLGENVLLKRRSGGYDGRGQHWLRTSAPSQIPEDWGDHAIAEQAIAFDEELSLVGARDRDGKVFFYPLTLNLNTDGILRATVAPVARLQQWQRQAEQMLTSLLNELDYVGVMGMELFRRGDEILINELAPRVHNTGHWTQAGATINQFEYHMRAVAGLPLTQAWVKASSVMINLIGCEWDQRWLAVPGAEVYWYGKSVRPGRKVGHINLCCADTGSLISSLQQLAPLFGEDYQQPIQWAVGHLK</sequence>
<dbReference type="InterPro" id="IPR040686">
    <property type="entry name" value="PurK_C"/>
</dbReference>
<keyword evidence="4" id="KW-0436">Ligase</keyword>
<dbReference type="InterPro" id="IPR016185">
    <property type="entry name" value="PreATP-grasp_dom_sf"/>
</dbReference>
<feature type="binding site" evidence="4">
    <location>
        <position position="161"/>
    </location>
    <ligand>
        <name>ATP</name>
        <dbReference type="ChEBI" id="CHEBI:30616"/>
    </ligand>
</feature>
<protein>
    <recommendedName>
        <fullName evidence="4">N5-carboxyaminoimidazole ribonucleotide synthase</fullName>
        <shortName evidence="4">N5-CAIR synthase</shortName>
        <ecNumber evidence="4">6.3.4.18</ecNumber>
    </recommendedName>
    <alternativeName>
        <fullName evidence="4">5-(carboxyamino)imidazole ribonucleotide synthetase</fullName>
    </alternativeName>
</protein>
<feature type="binding site" evidence="4">
    <location>
        <position position="120"/>
    </location>
    <ligand>
        <name>ATP</name>
        <dbReference type="ChEBI" id="CHEBI:30616"/>
    </ligand>
</feature>
<keyword evidence="3 4" id="KW-0067">ATP-binding</keyword>
<dbReference type="GO" id="GO:0004638">
    <property type="term" value="F:phosphoribosylaminoimidazole carboxylase activity"/>
    <property type="evidence" value="ECO:0007669"/>
    <property type="project" value="InterPro"/>
</dbReference>
<dbReference type="GO" id="GO:0046872">
    <property type="term" value="F:metal ion binding"/>
    <property type="evidence" value="ECO:0007669"/>
    <property type="project" value="InterPro"/>
</dbReference>
<name>A0AAV3U2L9_9ALTE</name>
<comment type="pathway">
    <text evidence="4">Purine metabolism; IMP biosynthesis via de novo pathway; 5-amino-1-(5-phospho-D-ribosyl)imidazole-4-carboxylate from 5-amino-1-(5-phospho-D-ribosyl)imidazole (N5-CAIR route): step 1/2.</text>
</comment>
<evidence type="ECO:0000256" key="3">
    <source>
        <dbReference type="ARBA" id="ARBA00022840"/>
    </source>
</evidence>
<dbReference type="GO" id="GO:0034028">
    <property type="term" value="F:5-(carboxyamino)imidazole ribonucleotide synthase activity"/>
    <property type="evidence" value="ECO:0007669"/>
    <property type="project" value="UniProtKB-UniRule"/>
</dbReference>
<dbReference type="InterPro" id="IPR005875">
    <property type="entry name" value="PurK"/>
</dbReference>
<keyword evidence="7" id="KW-1185">Reference proteome</keyword>
<feature type="binding site" evidence="4">
    <location>
        <begin position="125"/>
        <end position="131"/>
    </location>
    <ligand>
        <name>ATP</name>
        <dbReference type="ChEBI" id="CHEBI:30616"/>
    </ligand>
</feature>
<dbReference type="Gene3D" id="3.30.470.20">
    <property type="entry name" value="ATP-grasp fold, B domain"/>
    <property type="match status" value="1"/>
</dbReference>
<organism evidence="6 7">
    <name type="scientific">Halioxenophilus aromaticivorans</name>
    <dbReference type="NCBI Taxonomy" id="1306992"/>
    <lineage>
        <taxon>Bacteria</taxon>
        <taxon>Pseudomonadati</taxon>
        <taxon>Pseudomonadota</taxon>
        <taxon>Gammaproteobacteria</taxon>
        <taxon>Alteromonadales</taxon>
        <taxon>Alteromonadaceae</taxon>
        <taxon>Halioxenophilus</taxon>
    </lineage>
</organism>
<dbReference type="Pfam" id="PF17769">
    <property type="entry name" value="PurK_C"/>
    <property type="match status" value="1"/>
</dbReference>
<dbReference type="SUPFAM" id="SSF51246">
    <property type="entry name" value="Rudiment single hybrid motif"/>
    <property type="match status" value="1"/>
</dbReference>